<dbReference type="SUPFAM" id="SSF58104">
    <property type="entry name" value="Methyl-accepting chemotaxis protein (MCP) signaling domain"/>
    <property type="match status" value="1"/>
</dbReference>
<dbReference type="Gene3D" id="6.10.340.10">
    <property type="match status" value="1"/>
</dbReference>
<comment type="similarity">
    <text evidence="3">Belongs to the methyl-accepting chemotaxis (MCP) protein family.</text>
</comment>
<keyword evidence="9" id="KW-1185">Reference proteome</keyword>
<feature type="transmembrane region" description="Helical" evidence="5">
    <location>
        <begin position="13"/>
        <end position="35"/>
    </location>
</feature>
<accession>A0A0J1HH01</accession>
<dbReference type="GO" id="GO:0006935">
    <property type="term" value="P:chemotaxis"/>
    <property type="evidence" value="ECO:0007669"/>
    <property type="project" value="UniProtKB-ARBA"/>
</dbReference>
<evidence type="ECO:0000256" key="4">
    <source>
        <dbReference type="PROSITE-ProRule" id="PRU00284"/>
    </source>
</evidence>
<dbReference type="InterPro" id="IPR003660">
    <property type="entry name" value="HAMP_dom"/>
</dbReference>
<evidence type="ECO:0000256" key="1">
    <source>
        <dbReference type="ARBA" id="ARBA00004370"/>
    </source>
</evidence>
<keyword evidence="2 4" id="KW-0807">Transducer</keyword>
<dbReference type="CDD" id="cd06225">
    <property type="entry name" value="HAMP"/>
    <property type="match status" value="1"/>
</dbReference>
<dbReference type="PROSITE" id="PS50885">
    <property type="entry name" value="HAMP"/>
    <property type="match status" value="1"/>
</dbReference>
<dbReference type="GO" id="GO:0007165">
    <property type="term" value="P:signal transduction"/>
    <property type="evidence" value="ECO:0007669"/>
    <property type="project" value="UniProtKB-KW"/>
</dbReference>
<evidence type="ECO:0000313" key="8">
    <source>
        <dbReference type="EMBL" id="KLV10890.1"/>
    </source>
</evidence>
<dbReference type="EMBL" id="LDOU01000005">
    <property type="protein sequence ID" value="KLV10890.1"/>
    <property type="molecule type" value="Genomic_DNA"/>
</dbReference>
<dbReference type="RefSeq" id="WP_047884189.1">
    <property type="nucleotide sequence ID" value="NZ_CP071325.1"/>
</dbReference>
<dbReference type="GO" id="GO:0016020">
    <property type="term" value="C:membrane"/>
    <property type="evidence" value="ECO:0007669"/>
    <property type="project" value="UniProtKB-SubCell"/>
</dbReference>
<dbReference type="PANTHER" id="PTHR32089">
    <property type="entry name" value="METHYL-ACCEPTING CHEMOTAXIS PROTEIN MCPB"/>
    <property type="match status" value="1"/>
</dbReference>
<protein>
    <recommendedName>
        <fullName evidence="10">Chemotaxis protein</fullName>
    </recommendedName>
</protein>
<evidence type="ECO:0000313" key="9">
    <source>
        <dbReference type="Proteomes" id="UP000035909"/>
    </source>
</evidence>
<evidence type="ECO:0000256" key="5">
    <source>
        <dbReference type="SAM" id="Phobius"/>
    </source>
</evidence>
<gene>
    <name evidence="8" type="ORF">ABT57_05520</name>
</gene>
<evidence type="ECO:0000256" key="2">
    <source>
        <dbReference type="ARBA" id="ARBA00023224"/>
    </source>
</evidence>
<evidence type="ECO:0008006" key="10">
    <source>
        <dbReference type="Google" id="ProtNLM"/>
    </source>
</evidence>
<feature type="domain" description="HAMP" evidence="7">
    <location>
        <begin position="217"/>
        <end position="271"/>
    </location>
</feature>
<feature type="domain" description="Methyl-accepting transducer" evidence="6">
    <location>
        <begin position="276"/>
        <end position="512"/>
    </location>
</feature>
<reference evidence="8 9" key="1">
    <citation type="submission" date="2015-05" db="EMBL/GenBank/DDBJ databases">
        <title>Photobacterium galathea sp. nov.</title>
        <authorList>
            <person name="Machado H."/>
            <person name="Gram L."/>
        </authorList>
    </citation>
    <scope>NUCLEOTIDE SEQUENCE [LARGE SCALE GENOMIC DNA]</scope>
    <source>
        <strain evidence="8 9">DSM 22954</strain>
    </source>
</reference>
<dbReference type="Gene3D" id="1.10.287.950">
    <property type="entry name" value="Methyl-accepting chemotaxis protein"/>
    <property type="match status" value="1"/>
</dbReference>
<comment type="subcellular location">
    <subcellularLocation>
        <location evidence="1">Membrane</location>
    </subcellularLocation>
</comment>
<keyword evidence="5" id="KW-0812">Transmembrane</keyword>
<keyword evidence="5" id="KW-1133">Transmembrane helix</keyword>
<dbReference type="STRING" id="320778.ABT57_05520"/>
<dbReference type="CDD" id="cd11386">
    <property type="entry name" value="MCP_signal"/>
    <property type="match status" value="1"/>
</dbReference>
<evidence type="ECO:0000259" key="6">
    <source>
        <dbReference type="PROSITE" id="PS50111"/>
    </source>
</evidence>
<dbReference type="Pfam" id="PF00672">
    <property type="entry name" value="HAMP"/>
    <property type="match status" value="1"/>
</dbReference>
<dbReference type="SMART" id="SM00283">
    <property type="entry name" value="MA"/>
    <property type="match status" value="1"/>
</dbReference>
<keyword evidence="5" id="KW-0472">Membrane</keyword>
<sequence>MRWLNNVSFKYKLTIPITVIILSFTFLIFQVSVVFSEQHKVNKVLNEQVQPVLDEMEDAYRDIYQVMTAGMGMALTLPDDKEMIEFHKFNFYDNAPKAAPRIASPHQLVDIGFLPEASRNQIIQLEDKYDVWQKRYEFIVTHPEQALDYYRDHEDIAEKDFEEIRGLIKVIRGEIIDAREKLIQEVAEHSEAAQTILLTGSGITIVVSLAIAFVMTRLVVNPLHQLTDSLKAISDGDGDLTARVPVMGQDETGQLATAYNTFVGKIQATLAKVVASSDLLQREAAYLSSLTANIVSSCHVQQHECLAVESAVSELSATSHAVSDHAAEAANATQAFNQQSGTMQLTLADSVAAMEQLSAEINESSLMMQELEKNVVDISSILEVIRGIADQTNLLALNAAIEAARAGDQGRGFAVVADEVRALASKTQNCTNEIHGMIETLKGTAERSVQVMRSNAKAGADTVARSQETNVALDVMNQSIVMISDMNTQVAAAAEQQTAVTGSLTENIHAIVMGCNDTLSHIESAQKVCDALAAQSTELDSLMGQFKV</sequence>
<dbReference type="Proteomes" id="UP000035909">
    <property type="component" value="Unassembled WGS sequence"/>
</dbReference>
<evidence type="ECO:0000256" key="3">
    <source>
        <dbReference type="ARBA" id="ARBA00029447"/>
    </source>
</evidence>
<dbReference type="SMART" id="SM00304">
    <property type="entry name" value="HAMP"/>
    <property type="match status" value="1"/>
</dbReference>
<dbReference type="PATRIC" id="fig|320778.3.peg.1195"/>
<evidence type="ECO:0000259" key="7">
    <source>
        <dbReference type="PROSITE" id="PS50885"/>
    </source>
</evidence>
<dbReference type="InterPro" id="IPR004089">
    <property type="entry name" value="MCPsignal_dom"/>
</dbReference>
<name>A0A0J1HH01_9GAMM</name>
<comment type="caution">
    <text evidence="8">The sequence shown here is derived from an EMBL/GenBank/DDBJ whole genome shotgun (WGS) entry which is preliminary data.</text>
</comment>
<dbReference type="AlphaFoldDB" id="A0A0J1HH01"/>
<organism evidence="8 9">
    <name type="scientific">Photobacterium ganghwense</name>
    <dbReference type="NCBI Taxonomy" id="320778"/>
    <lineage>
        <taxon>Bacteria</taxon>
        <taxon>Pseudomonadati</taxon>
        <taxon>Pseudomonadota</taxon>
        <taxon>Gammaproteobacteria</taxon>
        <taxon>Vibrionales</taxon>
        <taxon>Vibrionaceae</taxon>
        <taxon>Photobacterium</taxon>
    </lineage>
</organism>
<dbReference type="Pfam" id="PF00015">
    <property type="entry name" value="MCPsignal"/>
    <property type="match status" value="1"/>
</dbReference>
<proteinExistence type="inferred from homology"/>
<dbReference type="FunFam" id="1.10.287.950:FF:000001">
    <property type="entry name" value="Methyl-accepting chemotaxis sensory transducer"/>
    <property type="match status" value="1"/>
</dbReference>
<dbReference type="PROSITE" id="PS50111">
    <property type="entry name" value="CHEMOTAXIS_TRANSDUC_2"/>
    <property type="match status" value="1"/>
</dbReference>
<dbReference type="PANTHER" id="PTHR32089:SF112">
    <property type="entry name" value="LYSOZYME-LIKE PROTEIN-RELATED"/>
    <property type="match status" value="1"/>
</dbReference>